<feature type="transmembrane region" description="Helical" evidence="2">
    <location>
        <begin position="121"/>
        <end position="139"/>
    </location>
</feature>
<feature type="transmembrane region" description="Helical" evidence="2">
    <location>
        <begin position="91"/>
        <end position="115"/>
    </location>
</feature>
<feature type="transmembrane region" description="Helical" evidence="2">
    <location>
        <begin position="784"/>
        <end position="801"/>
    </location>
</feature>
<feature type="transmembrane region" description="Helical" evidence="2">
    <location>
        <begin position="65"/>
        <end position="84"/>
    </location>
</feature>
<dbReference type="EMBL" id="JAPFFF010000001">
    <property type="protein sequence ID" value="KAK8900236.1"/>
    <property type="molecule type" value="Genomic_DNA"/>
</dbReference>
<keyword evidence="2" id="KW-0472">Membrane</keyword>
<keyword evidence="1" id="KW-0175">Coiled coil</keyword>
<feature type="transmembrane region" description="Helical" evidence="2">
    <location>
        <begin position="263"/>
        <end position="284"/>
    </location>
</feature>
<feature type="transmembrane region" description="Helical" evidence="2">
    <location>
        <begin position="555"/>
        <end position="577"/>
    </location>
</feature>
<evidence type="ECO:0000256" key="1">
    <source>
        <dbReference type="SAM" id="Coils"/>
    </source>
</evidence>
<evidence type="ECO:0008006" key="5">
    <source>
        <dbReference type="Google" id="ProtNLM"/>
    </source>
</evidence>
<feature type="transmembrane region" description="Helical" evidence="2">
    <location>
        <begin position="224"/>
        <end position="248"/>
    </location>
</feature>
<feature type="transmembrane region" description="Helical" evidence="2">
    <location>
        <begin position="305"/>
        <end position="325"/>
    </location>
</feature>
<organism evidence="3 4">
    <name type="scientific">Tritrichomonas musculus</name>
    <dbReference type="NCBI Taxonomy" id="1915356"/>
    <lineage>
        <taxon>Eukaryota</taxon>
        <taxon>Metamonada</taxon>
        <taxon>Parabasalia</taxon>
        <taxon>Tritrichomonadida</taxon>
        <taxon>Tritrichomonadidae</taxon>
        <taxon>Tritrichomonas</taxon>
    </lineage>
</organism>
<feature type="transmembrane region" description="Helical" evidence="2">
    <location>
        <begin position="400"/>
        <end position="426"/>
    </location>
</feature>
<feature type="transmembrane region" description="Helical" evidence="2">
    <location>
        <begin position="529"/>
        <end position="549"/>
    </location>
</feature>
<keyword evidence="2" id="KW-1133">Transmembrane helix</keyword>
<proteinExistence type="predicted"/>
<evidence type="ECO:0000313" key="3">
    <source>
        <dbReference type="EMBL" id="KAK8900236.1"/>
    </source>
</evidence>
<keyword evidence="2" id="KW-0812">Transmembrane</keyword>
<protein>
    <recommendedName>
        <fullName evidence="5">TRP C-terminal domain-containing protein</fullName>
    </recommendedName>
</protein>
<feature type="transmembrane region" description="Helical" evidence="2">
    <location>
        <begin position="470"/>
        <end position="492"/>
    </location>
</feature>
<evidence type="ECO:0000256" key="2">
    <source>
        <dbReference type="SAM" id="Phobius"/>
    </source>
</evidence>
<evidence type="ECO:0000313" key="4">
    <source>
        <dbReference type="Proteomes" id="UP001470230"/>
    </source>
</evidence>
<dbReference type="PANTHER" id="PTHR34993:SF1">
    <property type="entry name" value="TRANSMEMBRANE PROTEIN"/>
    <property type="match status" value="1"/>
</dbReference>
<sequence>MPGVSITTSIISLFTYVQNLGATVNLPKFELPESFVKVINIFSKFLFLVLNYLPRLPAFDIRSQLALLSLGIPLLLDIVFIWFVNPLMDTIVHLVDIIVITLVTDMIVEAIIIGMSQGKTNVIALGGIYLVFRILLISLTKRFERRREKAYMEEADRFDEEINEEQQEENEEKKTSLNEYVIRICDLFMTTIVPGVQSKYDVRDLQSEIKRHSKTVRYEAKKKINVPTVVIMAVLTAAALVIGLWSHLVKNSKYQLPDYLRSFLPYICYIVAFILFCFILLNVTQCGRVIIVKFRQFANRWGLRLLMLFLDLLYIPVITNLVTVLTPEHFSCGVGYYLQYTRHKTASENSPFFPFINHTWDCIPCYPALVSTRNECQVACSGKQEWRVMGALNLRFFDDILIVSGGIIIFNVVAFLIGIPVLWRIIIRRNRSAIKRANVYGINFQQKWAAILDQLQTTGIFLFFTYRINCFNWSLILIFVKLLVMIITTIAGRINSNVYWALPALYFIILIATCCANPSIFPLNHILNLLLYFLNFGFSIIPLLPIFGYTLPQNVVFYVSLAIVIIPLLTTVVMLLCKEYPHNKDDPTYLSKKQIKKIKKKKKKIYERHFRKMPEAYSIQDVKGVFKMYDLNDEEQEALTRSLNHHHNDDSISIDDKYDFDIYEDREANENLVRDINDPLLYMFDFPDKKKLFVWDVKQDASIPNLQDKEVCIIREGAFDSIEHLYHVYHWDTNPKNGEYYQKTKEFKVSKRVLYNRAKRMYEMIDIILDGATIELLTKTLNGMMLFGGFAFGWYLGALFAQESKSSNIFCG</sequence>
<keyword evidence="4" id="KW-1185">Reference proteome</keyword>
<reference evidence="3 4" key="1">
    <citation type="submission" date="2024-04" db="EMBL/GenBank/DDBJ databases">
        <title>Tritrichomonas musculus Genome.</title>
        <authorList>
            <person name="Alves-Ferreira E."/>
            <person name="Grigg M."/>
            <person name="Lorenzi H."/>
            <person name="Galac M."/>
        </authorList>
    </citation>
    <scope>NUCLEOTIDE SEQUENCE [LARGE SCALE GENOMIC DNA]</scope>
    <source>
        <strain evidence="3 4">EAF2021</strain>
    </source>
</reference>
<feature type="transmembrane region" description="Helical" evidence="2">
    <location>
        <begin position="498"/>
        <end position="517"/>
    </location>
</feature>
<dbReference type="Proteomes" id="UP001470230">
    <property type="component" value="Unassembled WGS sequence"/>
</dbReference>
<feature type="coiled-coil region" evidence="1">
    <location>
        <begin position="148"/>
        <end position="183"/>
    </location>
</feature>
<gene>
    <name evidence="3" type="ORF">M9Y10_002559</name>
</gene>
<dbReference type="PANTHER" id="PTHR34993">
    <property type="entry name" value="TRANSMEMBRANE PROTEIN"/>
    <property type="match status" value="1"/>
</dbReference>
<accession>A0ABR2LA44</accession>
<name>A0ABR2LA44_9EUKA</name>
<comment type="caution">
    <text evidence="3">The sequence shown here is derived from an EMBL/GenBank/DDBJ whole genome shotgun (WGS) entry which is preliminary data.</text>
</comment>